<dbReference type="SUPFAM" id="SSF54211">
    <property type="entry name" value="Ribosomal protein S5 domain 2-like"/>
    <property type="match status" value="1"/>
</dbReference>
<dbReference type="InterPro" id="IPR036345">
    <property type="entry name" value="ExoRNase_PH_dom2_sf"/>
</dbReference>
<evidence type="ECO:0000313" key="4">
    <source>
        <dbReference type="Proteomes" id="UP000095751"/>
    </source>
</evidence>
<name>A0A1E7F3F5_9STRA</name>
<feature type="domain" description="Exoribonuclease phosphorolytic" evidence="2">
    <location>
        <begin position="44"/>
        <end position="167"/>
    </location>
</feature>
<dbReference type="PANTHER" id="PTHR11953">
    <property type="entry name" value="EXOSOME COMPLEX COMPONENT"/>
    <property type="match status" value="1"/>
</dbReference>
<dbReference type="GO" id="GO:0005840">
    <property type="term" value="C:ribosome"/>
    <property type="evidence" value="ECO:0007669"/>
    <property type="project" value="UniProtKB-KW"/>
</dbReference>
<dbReference type="KEGG" id="fcy:FRACYDRAFT_191256"/>
<evidence type="ECO:0000259" key="2">
    <source>
        <dbReference type="Pfam" id="PF01138"/>
    </source>
</evidence>
<protein>
    <submittedName>
        <fullName evidence="3">Ribosomal protein S5 domain 2-like protein</fullName>
    </submittedName>
</protein>
<reference evidence="3 4" key="1">
    <citation type="submission" date="2016-09" db="EMBL/GenBank/DDBJ databases">
        <title>Extensive genetic diversity and differential bi-allelic expression allows diatom success in the polar Southern Ocean.</title>
        <authorList>
            <consortium name="DOE Joint Genome Institute"/>
            <person name="Mock T."/>
            <person name="Otillar R.P."/>
            <person name="Strauss J."/>
            <person name="Dupont C."/>
            <person name="Frickenhaus S."/>
            <person name="Maumus F."/>
            <person name="Mcmullan M."/>
            <person name="Sanges R."/>
            <person name="Schmutz J."/>
            <person name="Toseland A."/>
            <person name="Valas R."/>
            <person name="Veluchamy A."/>
            <person name="Ward B.J."/>
            <person name="Allen A."/>
            <person name="Barry K."/>
            <person name="Falciatore A."/>
            <person name="Ferrante M."/>
            <person name="Fortunato A.E."/>
            <person name="Gloeckner G."/>
            <person name="Gruber A."/>
            <person name="Hipkin R."/>
            <person name="Janech M."/>
            <person name="Kroth P."/>
            <person name="Leese F."/>
            <person name="Lindquist E."/>
            <person name="Lyon B.R."/>
            <person name="Martin J."/>
            <person name="Mayer C."/>
            <person name="Parker M."/>
            <person name="Quesneville H."/>
            <person name="Raymond J."/>
            <person name="Uhlig C."/>
            <person name="Valentin K.U."/>
            <person name="Worden A.Z."/>
            <person name="Armbrust E.V."/>
            <person name="Bowler C."/>
            <person name="Green B."/>
            <person name="Moulton V."/>
            <person name="Van Oosterhout C."/>
            <person name="Grigoriev I."/>
        </authorList>
    </citation>
    <scope>NUCLEOTIDE SEQUENCE [LARGE SCALE GENOMIC DNA]</scope>
    <source>
        <strain evidence="3 4">CCMP1102</strain>
    </source>
</reference>
<organism evidence="3 4">
    <name type="scientific">Fragilariopsis cylindrus CCMP1102</name>
    <dbReference type="NCBI Taxonomy" id="635003"/>
    <lineage>
        <taxon>Eukaryota</taxon>
        <taxon>Sar</taxon>
        <taxon>Stramenopiles</taxon>
        <taxon>Ochrophyta</taxon>
        <taxon>Bacillariophyta</taxon>
        <taxon>Bacillariophyceae</taxon>
        <taxon>Bacillariophycidae</taxon>
        <taxon>Bacillariales</taxon>
        <taxon>Bacillariaceae</taxon>
        <taxon>Fragilariopsis</taxon>
    </lineage>
</organism>
<dbReference type="AlphaFoldDB" id="A0A1E7F3F5"/>
<dbReference type="GO" id="GO:0003723">
    <property type="term" value="F:RNA binding"/>
    <property type="evidence" value="ECO:0007669"/>
    <property type="project" value="TreeGrafter"/>
</dbReference>
<dbReference type="FunCoup" id="A0A1E7F3F5">
    <property type="interactions" value="346"/>
</dbReference>
<keyword evidence="3" id="KW-0689">Ribosomal protein</keyword>
<evidence type="ECO:0000256" key="1">
    <source>
        <dbReference type="ARBA" id="ARBA00006678"/>
    </source>
</evidence>
<dbReference type="SUPFAM" id="SSF55666">
    <property type="entry name" value="Ribonuclease PH domain 2-like"/>
    <property type="match status" value="1"/>
</dbReference>
<dbReference type="GO" id="GO:0071028">
    <property type="term" value="P:nuclear mRNA surveillance"/>
    <property type="evidence" value="ECO:0007669"/>
    <property type="project" value="TreeGrafter"/>
</dbReference>
<dbReference type="InterPro" id="IPR027408">
    <property type="entry name" value="PNPase/RNase_PH_dom_sf"/>
</dbReference>
<evidence type="ECO:0000313" key="3">
    <source>
        <dbReference type="EMBL" id="OEU12664.1"/>
    </source>
</evidence>
<dbReference type="InParanoid" id="A0A1E7F3F5"/>
<gene>
    <name evidence="3" type="ORF">FRACYDRAFT_191256</name>
</gene>
<dbReference type="InterPro" id="IPR001247">
    <property type="entry name" value="ExoRNase_PH_dom1"/>
</dbReference>
<dbReference type="GO" id="GO:0034475">
    <property type="term" value="P:U4 snRNA 3'-end processing"/>
    <property type="evidence" value="ECO:0007669"/>
    <property type="project" value="TreeGrafter"/>
</dbReference>
<dbReference type="GO" id="GO:0000177">
    <property type="term" value="C:cytoplasmic exosome (RNase complex)"/>
    <property type="evidence" value="ECO:0007669"/>
    <property type="project" value="TreeGrafter"/>
</dbReference>
<sequence>MGSSIRRTDLLALSNLRNDGRKPDEIRRMRVQLGPVSNIGTDNSSETAGGSALVEMGLTCAMATVRGPIACIRRSDELPTQAIVDVIIKSVPFASSGGDRRITNPNSDRRFIEMSHLIKRSLEATLLLQLFPKSRIQVTIVILADDGGRLCCAINAASAALIDSGLPIKDILCACSAGINISSDTTLIDLNRQEESSSHGSKSGAVHLPCAMLPQRGTLVLSQCEARISNFQTLDRVLEAAMAGCRVVFDIIQAAVRERASALMQLRNGQGTVIDSFAVA</sequence>
<dbReference type="PANTHER" id="PTHR11953:SF0">
    <property type="entry name" value="EXOSOME COMPLEX COMPONENT RRP41"/>
    <property type="match status" value="1"/>
</dbReference>
<dbReference type="EMBL" id="KV784364">
    <property type="protein sequence ID" value="OEU12664.1"/>
    <property type="molecule type" value="Genomic_DNA"/>
</dbReference>
<dbReference type="GO" id="GO:0000176">
    <property type="term" value="C:nuclear exosome (RNase complex)"/>
    <property type="evidence" value="ECO:0007669"/>
    <property type="project" value="TreeGrafter"/>
</dbReference>
<accession>A0A1E7F3F5</accession>
<dbReference type="InterPro" id="IPR020568">
    <property type="entry name" value="Ribosomal_Su5_D2-typ_SF"/>
</dbReference>
<dbReference type="GO" id="GO:0016075">
    <property type="term" value="P:rRNA catabolic process"/>
    <property type="evidence" value="ECO:0007669"/>
    <property type="project" value="TreeGrafter"/>
</dbReference>
<comment type="similarity">
    <text evidence="1">Belongs to the RNase PH family.</text>
</comment>
<dbReference type="GO" id="GO:0005730">
    <property type="term" value="C:nucleolus"/>
    <property type="evidence" value="ECO:0007669"/>
    <property type="project" value="TreeGrafter"/>
</dbReference>
<dbReference type="Proteomes" id="UP000095751">
    <property type="component" value="Unassembled WGS sequence"/>
</dbReference>
<dbReference type="GO" id="GO:0071051">
    <property type="term" value="P:poly(A)-dependent snoRNA 3'-end processing"/>
    <property type="evidence" value="ECO:0007669"/>
    <property type="project" value="TreeGrafter"/>
</dbReference>
<dbReference type="OrthoDB" id="27298at2759"/>
<dbReference type="Gene3D" id="3.30.230.70">
    <property type="entry name" value="GHMP Kinase, N-terminal domain"/>
    <property type="match status" value="1"/>
</dbReference>
<keyword evidence="4" id="KW-1185">Reference proteome</keyword>
<proteinExistence type="inferred from homology"/>
<dbReference type="InterPro" id="IPR050080">
    <property type="entry name" value="RNase_PH"/>
</dbReference>
<keyword evidence="3" id="KW-0687">Ribonucleoprotein</keyword>
<dbReference type="Pfam" id="PF01138">
    <property type="entry name" value="RNase_PH"/>
    <property type="match status" value="1"/>
</dbReference>